<dbReference type="CDD" id="cd17793">
    <property type="entry name" value="HipA"/>
    <property type="match status" value="1"/>
</dbReference>
<gene>
    <name evidence="6" type="ORF">DS909_13935</name>
</gene>
<evidence type="ECO:0000256" key="1">
    <source>
        <dbReference type="ARBA" id="ARBA00010164"/>
    </source>
</evidence>
<sequence>MARKPHACRLFCNCVVISASGCGRRCEMTTLDVFLEGVEDPIGELLKLDSGSLRFRYVRDDPPHPISLSMPVREEPYDDVAARAFFDNLLFENIQREQVMQRHRLEFGDTVGLLRYLGKDCPGAISVVPQGDGPAKVPGQFATDYDVIENLDQIMISLRDTRRLPLETSDPSPLAGVQGKIALTRLPDGRFALPKPGLNVPTTHILKVPRRQDMRQVEHEHLLMEIMGDVQNHPVAQTSIFGEGDLQALLIKRFDRVIDGHSVRRLHQEDFCQALGLGPTLKYQRAGDGEDTFSAKRVGQLLDKLGAPAGARQAFLEGTLVNLLLGNTDNHAKNHALLYYGPRPELAPFYDVVPTILDGSVLHQLSFDIGSACMTDDITPEDLITFVEALGYRRMIPALKKRLGAITANIVGRIPDMRGPARKRIGDAIAEQAQWVAAALELDLDIPERDLVVIVRP</sequence>
<dbReference type="Pfam" id="PF13657">
    <property type="entry name" value="Couple_hipA"/>
    <property type="match status" value="1"/>
</dbReference>
<evidence type="ECO:0000313" key="7">
    <source>
        <dbReference type="Proteomes" id="UP000252706"/>
    </source>
</evidence>
<dbReference type="GO" id="GO:0004674">
    <property type="term" value="F:protein serine/threonine kinase activity"/>
    <property type="evidence" value="ECO:0007669"/>
    <property type="project" value="TreeGrafter"/>
</dbReference>
<dbReference type="InterPro" id="IPR012893">
    <property type="entry name" value="HipA-like_C"/>
</dbReference>
<organism evidence="6 7">
    <name type="scientific">Phaeobacter gallaeciensis</name>
    <dbReference type="NCBI Taxonomy" id="60890"/>
    <lineage>
        <taxon>Bacteria</taxon>
        <taxon>Pseudomonadati</taxon>
        <taxon>Pseudomonadota</taxon>
        <taxon>Alphaproteobacteria</taxon>
        <taxon>Rhodobacterales</taxon>
        <taxon>Roseobacteraceae</taxon>
        <taxon>Phaeobacter</taxon>
    </lineage>
</organism>
<dbReference type="PANTHER" id="PTHR37419:SF1">
    <property type="entry name" value="SERINE_THREONINE-PROTEIN KINASE TOXIN HIPA"/>
    <property type="match status" value="1"/>
</dbReference>
<keyword evidence="2" id="KW-0808">Transferase</keyword>
<comment type="caution">
    <text evidence="6">The sequence shown here is derived from an EMBL/GenBank/DDBJ whole genome shotgun (WGS) entry which is preliminary data.</text>
</comment>
<keyword evidence="3" id="KW-0418">Kinase</keyword>
<accession>A0A366WZK3</accession>
<evidence type="ECO:0000313" key="6">
    <source>
        <dbReference type="EMBL" id="RBW53602.1"/>
    </source>
</evidence>
<evidence type="ECO:0000256" key="2">
    <source>
        <dbReference type="ARBA" id="ARBA00022679"/>
    </source>
</evidence>
<reference evidence="6 7" key="1">
    <citation type="submission" date="2018-07" db="EMBL/GenBank/DDBJ databases">
        <title>Modular assembly of carbohydrate-degrading microbial communities in the ocean.</title>
        <authorList>
            <person name="Enke T.N."/>
            <person name="Datta M.S."/>
            <person name="Schwartzman J.A."/>
            <person name="Cermak N."/>
            <person name="Schmitz D.A."/>
            <person name="Barrere J."/>
            <person name="Cordero O.X."/>
        </authorList>
    </citation>
    <scope>NUCLEOTIDE SEQUENCE [LARGE SCALE GENOMIC DNA]</scope>
    <source>
        <strain evidence="6 7">C3M10</strain>
    </source>
</reference>
<dbReference type="Proteomes" id="UP000252706">
    <property type="component" value="Unassembled WGS sequence"/>
</dbReference>
<evidence type="ECO:0000259" key="5">
    <source>
        <dbReference type="Pfam" id="PF13657"/>
    </source>
</evidence>
<dbReference type="InterPro" id="IPR052028">
    <property type="entry name" value="HipA_Ser/Thr_kinase"/>
</dbReference>
<name>A0A366WZK3_9RHOB</name>
<protein>
    <submittedName>
        <fullName evidence="6">Type II toxin-antitoxin system HipA family toxin</fullName>
    </submittedName>
</protein>
<evidence type="ECO:0000259" key="4">
    <source>
        <dbReference type="Pfam" id="PF07804"/>
    </source>
</evidence>
<comment type="similarity">
    <text evidence="1">Belongs to the HipA Ser/Thr kinase family.</text>
</comment>
<feature type="domain" description="HipA N-terminal subdomain 1" evidence="5">
    <location>
        <begin position="31"/>
        <end position="127"/>
    </location>
</feature>
<dbReference type="NCBIfam" id="TIGR03071">
    <property type="entry name" value="couple_hipA"/>
    <property type="match status" value="1"/>
</dbReference>
<dbReference type="OrthoDB" id="9805913at2"/>
<dbReference type="Pfam" id="PF07804">
    <property type="entry name" value="HipA_C"/>
    <property type="match status" value="1"/>
</dbReference>
<proteinExistence type="inferred from homology"/>
<dbReference type="InterPro" id="IPR017508">
    <property type="entry name" value="HipA_N1"/>
</dbReference>
<feature type="domain" description="HipA-like C-terminal" evidence="4">
    <location>
        <begin position="174"/>
        <end position="369"/>
    </location>
</feature>
<dbReference type="AlphaFoldDB" id="A0A366WZK3"/>
<dbReference type="PANTHER" id="PTHR37419">
    <property type="entry name" value="SERINE/THREONINE-PROTEIN KINASE TOXIN HIPA"/>
    <property type="match status" value="1"/>
</dbReference>
<evidence type="ECO:0000256" key="3">
    <source>
        <dbReference type="ARBA" id="ARBA00022777"/>
    </source>
</evidence>
<dbReference type="PROSITE" id="PS51257">
    <property type="entry name" value="PROKAR_LIPOPROTEIN"/>
    <property type="match status" value="1"/>
</dbReference>
<dbReference type="EMBL" id="QOCE01000034">
    <property type="protein sequence ID" value="RBW53602.1"/>
    <property type="molecule type" value="Genomic_DNA"/>
</dbReference>
<dbReference type="GO" id="GO:0005829">
    <property type="term" value="C:cytosol"/>
    <property type="evidence" value="ECO:0007669"/>
    <property type="project" value="TreeGrafter"/>
</dbReference>